<dbReference type="Proteomes" id="UP001442494">
    <property type="component" value="Unassembled WGS sequence"/>
</dbReference>
<feature type="region of interest" description="Disordered" evidence="1">
    <location>
        <begin position="97"/>
        <end position="130"/>
    </location>
</feature>
<protein>
    <submittedName>
        <fullName evidence="2">Uncharacterized protein</fullName>
    </submittedName>
</protein>
<keyword evidence="3" id="KW-1185">Reference proteome</keyword>
<feature type="compositionally biased region" description="Low complexity" evidence="1">
    <location>
        <begin position="117"/>
        <end position="130"/>
    </location>
</feature>
<proteinExistence type="predicted"/>
<name>A0ABV0JN46_9CYAN</name>
<dbReference type="EMBL" id="JAMPKK010000018">
    <property type="protein sequence ID" value="MEP0864850.1"/>
    <property type="molecule type" value="Genomic_DNA"/>
</dbReference>
<dbReference type="RefSeq" id="WP_190425530.1">
    <property type="nucleotide sequence ID" value="NZ_JAMPKK010000018.1"/>
</dbReference>
<evidence type="ECO:0000256" key="1">
    <source>
        <dbReference type="SAM" id="MobiDB-lite"/>
    </source>
</evidence>
<gene>
    <name evidence="2" type="ORF">NDI37_10250</name>
</gene>
<feature type="compositionally biased region" description="Polar residues" evidence="1">
    <location>
        <begin position="106"/>
        <end position="116"/>
    </location>
</feature>
<reference evidence="2 3" key="1">
    <citation type="submission" date="2022-04" db="EMBL/GenBank/DDBJ databases">
        <title>Positive selection, recombination, and allopatry shape intraspecific diversity of widespread and dominant cyanobacteria.</title>
        <authorList>
            <person name="Wei J."/>
            <person name="Shu W."/>
            <person name="Hu C."/>
        </authorList>
    </citation>
    <scope>NUCLEOTIDE SEQUENCE [LARGE SCALE GENOMIC DNA]</scope>
    <source>
        <strain evidence="2 3">GB2-A5</strain>
    </source>
</reference>
<evidence type="ECO:0000313" key="2">
    <source>
        <dbReference type="EMBL" id="MEP0864850.1"/>
    </source>
</evidence>
<organism evidence="2 3">
    <name type="scientific">Funiculus sociatus GB2-A5</name>
    <dbReference type="NCBI Taxonomy" id="2933946"/>
    <lineage>
        <taxon>Bacteria</taxon>
        <taxon>Bacillati</taxon>
        <taxon>Cyanobacteriota</taxon>
        <taxon>Cyanophyceae</taxon>
        <taxon>Coleofasciculales</taxon>
        <taxon>Coleofasciculaceae</taxon>
        <taxon>Funiculus</taxon>
    </lineage>
</organism>
<evidence type="ECO:0000313" key="3">
    <source>
        <dbReference type="Proteomes" id="UP001442494"/>
    </source>
</evidence>
<accession>A0ABV0JN46</accession>
<sequence length="329" mass="36465">MFSLFRVRYPLGSLSTELLTIHEGKYVVRAVVQVEGITLATGLAAAPEVELAEDKATTRALNLLGMAPATATQSAALEAPIETPKPEPVITQERVVQPNPMGSPAETLSVNDTPELSASQRPRAAVPSPAASLPTYDVVPFADDEFSPAQSELYEEDAFVETPEEVSGGLFGSQFNSPGTKPGYHSSNNVNSARKVDDLGAPTTADMSWGGTTPAGEEIDLRDAIGKITIKLKELRWNKDQERDYLERSFGKRDRNLLTEKEWLKFLDYLETLSQTTHEIKRLGWNKDQGRQGRDYLQRTYGRPTRAELNEEELLEFLHYLESQPTPEN</sequence>
<comment type="caution">
    <text evidence="2">The sequence shown here is derived from an EMBL/GenBank/DDBJ whole genome shotgun (WGS) entry which is preliminary data.</text>
</comment>